<name>A0A7H0GU48_9BACT</name>
<dbReference type="Pfam" id="PF13561">
    <property type="entry name" value="adh_short_C2"/>
    <property type="match status" value="1"/>
</dbReference>
<feature type="domain" description="Ketoreductase" evidence="4">
    <location>
        <begin position="7"/>
        <end position="187"/>
    </location>
</feature>
<dbReference type="RefSeq" id="WP_187732085.1">
    <property type="nucleotide sequence ID" value="NZ_BMFN01000002.1"/>
</dbReference>
<evidence type="ECO:0000256" key="3">
    <source>
        <dbReference type="ARBA" id="ARBA00023027"/>
    </source>
</evidence>
<dbReference type="EMBL" id="CP060784">
    <property type="protein sequence ID" value="QNP51814.1"/>
    <property type="molecule type" value="Genomic_DNA"/>
</dbReference>
<dbReference type="PROSITE" id="PS00061">
    <property type="entry name" value="ADH_SHORT"/>
    <property type="match status" value="1"/>
</dbReference>
<dbReference type="AlphaFoldDB" id="A0A7H0GU48"/>
<dbReference type="SUPFAM" id="SSF51735">
    <property type="entry name" value="NAD(P)-binding Rossmann-fold domains"/>
    <property type="match status" value="1"/>
</dbReference>
<dbReference type="SMART" id="SM00822">
    <property type="entry name" value="PKS_KR"/>
    <property type="match status" value="1"/>
</dbReference>
<proteinExistence type="inferred from homology"/>
<dbReference type="PRINTS" id="PR00080">
    <property type="entry name" value="SDRFAMILY"/>
</dbReference>
<dbReference type="Proteomes" id="UP000516093">
    <property type="component" value="Chromosome"/>
</dbReference>
<dbReference type="FunFam" id="3.40.50.720:FF:000084">
    <property type="entry name" value="Short-chain dehydrogenase reductase"/>
    <property type="match status" value="1"/>
</dbReference>
<gene>
    <name evidence="5" type="ORF">H9L05_17980</name>
</gene>
<evidence type="ECO:0000259" key="4">
    <source>
        <dbReference type="SMART" id="SM00822"/>
    </source>
</evidence>
<dbReference type="NCBIfam" id="NF005559">
    <property type="entry name" value="PRK07231.1"/>
    <property type="match status" value="1"/>
</dbReference>
<organism evidence="5 6">
    <name type="scientific">Hymenobacter qilianensis</name>
    <dbReference type="NCBI Taxonomy" id="1385715"/>
    <lineage>
        <taxon>Bacteria</taxon>
        <taxon>Pseudomonadati</taxon>
        <taxon>Bacteroidota</taxon>
        <taxon>Cytophagia</taxon>
        <taxon>Cytophagales</taxon>
        <taxon>Hymenobacteraceae</taxon>
        <taxon>Hymenobacter</taxon>
    </lineage>
</organism>
<keyword evidence="3" id="KW-0520">NAD</keyword>
<dbReference type="GO" id="GO:0016491">
    <property type="term" value="F:oxidoreductase activity"/>
    <property type="evidence" value="ECO:0007669"/>
    <property type="project" value="UniProtKB-KW"/>
</dbReference>
<accession>A0A7H0GU48</accession>
<dbReference type="KEGG" id="hqi:H9L05_17980"/>
<keyword evidence="2" id="KW-0560">Oxidoreductase</keyword>
<evidence type="ECO:0000313" key="5">
    <source>
        <dbReference type="EMBL" id="QNP51814.1"/>
    </source>
</evidence>
<evidence type="ECO:0000256" key="2">
    <source>
        <dbReference type="ARBA" id="ARBA00023002"/>
    </source>
</evidence>
<evidence type="ECO:0000256" key="1">
    <source>
        <dbReference type="ARBA" id="ARBA00006484"/>
    </source>
</evidence>
<keyword evidence="6" id="KW-1185">Reference proteome</keyword>
<reference evidence="5 6" key="1">
    <citation type="submission" date="2020-08" db="EMBL/GenBank/DDBJ databases">
        <title>Genome sequence of Hymenobacter qilianensis JCM 19763T.</title>
        <authorList>
            <person name="Hyun D.-W."/>
            <person name="Bae J.-W."/>
        </authorList>
    </citation>
    <scope>NUCLEOTIDE SEQUENCE [LARGE SCALE GENOMIC DNA]</scope>
    <source>
        <strain evidence="5 6">JCM 19763</strain>
    </source>
</reference>
<dbReference type="InterPro" id="IPR020904">
    <property type="entry name" value="Sc_DH/Rdtase_CS"/>
</dbReference>
<dbReference type="InterPro" id="IPR057326">
    <property type="entry name" value="KR_dom"/>
</dbReference>
<dbReference type="InterPro" id="IPR002347">
    <property type="entry name" value="SDR_fam"/>
</dbReference>
<comment type="similarity">
    <text evidence="1">Belongs to the short-chain dehydrogenases/reductases (SDR) family.</text>
</comment>
<dbReference type="NCBIfam" id="NF009466">
    <property type="entry name" value="PRK12826.1-2"/>
    <property type="match status" value="1"/>
</dbReference>
<dbReference type="Gene3D" id="3.40.50.720">
    <property type="entry name" value="NAD(P)-binding Rossmann-like Domain"/>
    <property type="match status" value="1"/>
</dbReference>
<sequence>MPSFENQVVLITGASSGIGRAAAEAFAKAGAHVVVADVSAEEGEAVARQLSALGPKSVFIACDVASSASVQNLIHQTLDTFGRLDVAINNAGIGGASAFSADYPDEEWQRVININLSGAWYCQKYELQAMVAAGRGSIINMASILGKVGFAGASAYVAAKHGLIGLTETAALEYGPQGIRINAVCPGFIATPMLTKAGIDEAHKDLQDAIAAKHAMQRLGKPEEITGALLWLASDEASFVTGQAIVVDGGYLAQ</sequence>
<dbReference type="PANTHER" id="PTHR24321:SF8">
    <property type="entry name" value="ESTRADIOL 17-BETA-DEHYDROGENASE 8-RELATED"/>
    <property type="match status" value="1"/>
</dbReference>
<dbReference type="PANTHER" id="PTHR24321">
    <property type="entry name" value="DEHYDROGENASES, SHORT CHAIN"/>
    <property type="match status" value="1"/>
</dbReference>
<evidence type="ECO:0000313" key="6">
    <source>
        <dbReference type="Proteomes" id="UP000516093"/>
    </source>
</evidence>
<protein>
    <submittedName>
        <fullName evidence="5">SDR family oxidoreductase</fullName>
    </submittedName>
</protein>
<dbReference type="PRINTS" id="PR00081">
    <property type="entry name" value="GDHRDH"/>
</dbReference>
<dbReference type="InterPro" id="IPR036291">
    <property type="entry name" value="NAD(P)-bd_dom_sf"/>
</dbReference>